<name>A0ABS1FDC3_9PROT</name>
<keyword evidence="1" id="KW-1133">Transmembrane helix</keyword>
<protein>
    <submittedName>
        <fullName evidence="2">Uncharacterized protein</fullName>
    </submittedName>
</protein>
<gene>
    <name evidence="2" type="ORF">JHL17_28925</name>
</gene>
<keyword evidence="1" id="KW-0472">Membrane</keyword>
<dbReference type="RefSeq" id="WP_200198090.1">
    <property type="nucleotide sequence ID" value="NZ_JAENHM010000073.1"/>
</dbReference>
<dbReference type="EMBL" id="JAENHM010000073">
    <property type="protein sequence ID" value="MBK1841430.1"/>
    <property type="molecule type" value="Genomic_DNA"/>
</dbReference>
<evidence type="ECO:0000256" key="1">
    <source>
        <dbReference type="SAM" id="Phobius"/>
    </source>
</evidence>
<evidence type="ECO:0000313" key="3">
    <source>
        <dbReference type="Proteomes" id="UP000652760"/>
    </source>
</evidence>
<accession>A0ABS1FDC3</accession>
<feature type="transmembrane region" description="Helical" evidence="1">
    <location>
        <begin position="12"/>
        <end position="39"/>
    </location>
</feature>
<keyword evidence="1" id="KW-0812">Transmembrane</keyword>
<feature type="transmembrane region" description="Helical" evidence="1">
    <location>
        <begin position="51"/>
        <end position="74"/>
    </location>
</feature>
<sequence>MSAAVSDKRPRHAALGLLPAVIGPLLATSVLGALILHLLAGLVARLPNSDVFGTLSILVGMTVVLVTLLPFALLSVKRAQRAWTSLQDSIRH</sequence>
<reference evidence="3" key="1">
    <citation type="submission" date="2021-01" db="EMBL/GenBank/DDBJ databases">
        <title>Genome public.</title>
        <authorList>
            <person name="Liu C."/>
            <person name="Sun Q."/>
        </authorList>
    </citation>
    <scope>NUCLEOTIDE SEQUENCE [LARGE SCALE GENOMIC DNA]</scope>
    <source>
        <strain evidence="3">YIM B02556</strain>
    </source>
</reference>
<organism evidence="2 3">
    <name type="scientific">Azospirillum endophyticum</name>
    <dbReference type="NCBI Taxonomy" id="2800326"/>
    <lineage>
        <taxon>Bacteria</taxon>
        <taxon>Pseudomonadati</taxon>
        <taxon>Pseudomonadota</taxon>
        <taxon>Alphaproteobacteria</taxon>
        <taxon>Rhodospirillales</taxon>
        <taxon>Azospirillaceae</taxon>
        <taxon>Azospirillum</taxon>
    </lineage>
</organism>
<comment type="caution">
    <text evidence="2">The sequence shown here is derived from an EMBL/GenBank/DDBJ whole genome shotgun (WGS) entry which is preliminary data.</text>
</comment>
<dbReference type="Proteomes" id="UP000652760">
    <property type="component" value="Unassembled WGS sequence"/>
</dbReference>
<evidence type="ECO:0000313" key="2">
    <source>
        <dbReference type="EMBL" id="MBK1841430.1"/>
    </source>
</evidence>
<keyword evidence="3" id="KW-1185">Reference proteome</keyword>
<proteinExistence type="predicted"/>